<dbReference type="InterPro" id="IPR015943">
    <property type="entry name" value="WD40/YVTN_repeat-like_dom_sf"/>
</dbReference>
<dbReference type="Pfam" id="PF13193">
    <property type="entry name" value="AMP-binding_C"/>
    <property type="match status" value="1"/>
</dbReference>
<evidence type="ECO:0000313" key="7">
    <source>
        <dbReference type="Proteomes" id="UP000799324"/>
    </source>
</evidence>
<feature type="domain" description="AMP-binding enzyme C-terminal" evidence="5">
    <location>
        <begin position="482"/>
        <end position="564"/>
    </location>
</feature>
<dbReference type="GO" id="GO:0016405">
    <property type="term" value="F:CoA-ligase activity"/>
    <property type="evidence" value="ECO:0007669"/>
    <property type="project" value="TreeGrafter"/>
</dbReference>
<dbReference type="PROSITE" id="PS50082">
    <property type="entry name" value="WD_REPEATS_2"/>
    <property type="match status" value="2"/>
</dbReference>
<evidence type="ECO:0000256" key="1">
    <source>
        <dbReference type="ARBA" id="ARBA00006432"/>
    </source>
</evidence>
<dbReference type="FunFam" id="3.30.300.30:FF:000007">
    <property type="entry name" value="4-coumarate--CoA ligase 2"/>
    <property type="match status" value="1"/>
</dbReference>
<dbReference type="Pfam" id="PF00501">
    <property type="entry name" value="AMP-binding"/>
    <property type="match status" value="1"/>
</dbReference>
<sequence length="1103" mass="118769">MPFYPPAWIPELPFDPPDSISLFDFVFDEHYGRHPLGYSKSPFTCGLTGKTYSALDVRDRTDHLARGLAKELGFHPNEGTEWDKVVAVFSLNTLDTLPLAWATHRLGGMQSPANAAYSTSELVYQLKNSGAKALFTCLPLLATAKEAAQQVGIPGNRIYILDLPKEFTGGKGAPDGMKTVDDFIREGAKEPRLEPLNWEAGEGAKRTAFLCYSSGTSGLPKGVMISHRNVIANTMQLATHEKPARNKRRQPGTQSDYIESVLGLLPMSHIYGLVVICHANVWRGDCVVVLPKFDFDITLQAIQDHKINTLYLVPPIIILMTKNKDKLAKYDLSSVWSIFTGAAPLGQETAEDLQKIFPSWAIRQGYGLTETSTVVCSTSPLDVWFGSSGSILPGVECKIVTTEGNEVTGYDQPGELLVKSPSVVLGYLNNDKANRETFQDGYMRTGDEAVIRKAPSGHEHVFIVDRIKELIKVKGHQVAPAELEAHLLTHPAVNDCAVIQVPDEKAGEVPKAYVVKSPSVGLEESDRMLARQIQKHVEQHKARYKWITGGVEFIDAIPKSPSGKILRRFLRDQDKEKRRKAGSKLIASTKLANMSAHTPHQEDAEMQHSDEEEAMLDAAEAGEVIPDDEDAPMDSDDEAEGDEERDIQLEIQLQNDSSAHFDEHKDSIFCIAQHPVHSNIVATGGGDEVGFVFDVSAAPSQGIRNGNGEAQGQEREGLKSLIKLEGHTDSINAVAFTYPKGQYVCTAGLDGKLRVWQGEPQGKRWKFLAEAAEVEEINWLTPCPDPEHPNVVALGANDGSVWVYQIDVQQKDNPLTVIQAFYLHTETCTAGTWSADGKLLATVSEDSSFYVWDVFGDAAAAGVTAASNAQSVVGLTGQDERFRVDGGLYTVAIAPNGAFAAVGGTEGQLRIIGLPRIQASTTAATASSSGGGARGKAGGSKQAGAKGGAGSAGQAGQILASLQAGNDNVETLSFSSPPLTLLAAGNVDGSITLFDTAHRFAIRRRIEDAHYDEEAPQAVVKVDFVKKEGAGGWLLRSVGYDGVLRSWDARGGTAAAAKGLVGEWKGHRGGGEGGGIMGFVQGDGSRVVTAGDDHVALVFQTPM</sequence>
<evidence type="ECO:0000259" key="5">
    <source>
        <dbReference type="Pfam" id="PF13193"/>
    </source>
</evidence>
<dbReference type="PANTHER" id="PTHR24096">
    <property type="entry name" value="LONG-CHAIN-FATTY-ACID--COA LIGASE"/>
    <property type="match status" value="1"/>
</dbReference>
<evidence type="ECO:0000259" key="4">
    <source>
        <dbReference type="Pfam" id="PF00501"/>
    </source>
</evidence>
<dbReference type="InterPro" id="IPR045851">
    <property type="entry name" value="AMP-bd_C_sf"/>
</dbReference>
<dbReference type="Gene3D" id="2.30.38.10">
    <property type="entry name" value="Luciferase, Domain 3"/>
    <property type="match status" value="1"/>
</dbReference>
<dbReference type="Gene3D" id="2.130.10.10">
    <property type="entry name" value="YVTN repeat-like/Quinoprotein amine dehydrogenase"/>
    <property type="match status" value="1"/>
</dbReference>
<dbReference type="SMART" id="SM00320">
    <property type="entry name" value="WD40"/>
    <property type="match status" value="6"/>
</dbReference>
<dbReference type="InterPro" id="IPR000873">
    <property type="entry name" value="AMP-dep_synth/lig_dom"/>
</dbReference>
<dbReference type="Gene3D" id="3.40.50.980">
    <property type="match status" value="2"/>
</dbReference>
<feature type="repeat" description="WD" evidence="2">
    <location>
        <begin position="724"/>
        <end position="757"/>
    </location>
</feature>
<feature type="domain" description="AMP-dependent synthetase/ligase" evidence="4">
    <location>
        <begin position="49"/>
        <end position="428"/>
    </location>
</feature>
<evidence type="ECO:0000313" key="6">
    <source>
        <dbReference type="EMBL" id="KAF2656446.1"/>
    </source>
</evidence>
<dbReference type="AlphaFoldDB" id="A0A6A6T9D0"/>
<comment type="similarity">
    <text evidence="1">Belongs to the ATP-dependent AMP-binding enzyme family.</text>
</comment>
<keyword evidence="2" id="KW-0853">WD repeat</keyword>
<feature type="compositionally biased region" description="Basic and acidic residues" evidence="3">
    <location>
        <begin position="599"/>
        <end position="609"/>
    </location>
</feature>
<dbReference type="InterPro" id="IPR036322">
    <property type="entry name" value="WD40_repeat_dom_sf"/>
</dbReference>
<dbReference type="Gene3D" id="3.30.300.30">
    <property type="match status" value="1"/>
</dbReference>
<accession>A0A6A6T9D0</accession>
<proteinExistence type="inferred from homology"/>
<dbReference type="InterPro" id="IPR025110">
    <property type="entry name" value="AMP-bd_C"/>
</dbReference>
<dbReference type="InterPro" id="IPR020845">
    <property type="entry name" value="AMP-binding_CS"/>
</dbReference>
<dbReference type="EMBL" id="MU004336">
    <property type="protein sequence ID" value="KAF2656446.1"/>
    <property type="molecule type" value="Genomic_DNA"/>
</dbReference>
<dbReference type="SUPFAM" id="SSF56801">
    <property type="entry name" value="Acetyl-CoA synthetase-like"/>
    <property type="match status" value="1"/>
</dbReference>
<organism evidence="6 7">
    <name type="scientific">Lophiostoma macrostomum CBS 122681</name>
    <dbReference type="NCBI Taxonomy" id="1314788"/>
    <lineage>
        <taxon>Eukaryota</taxon>
        <taxon>Fungi</taxon>
        <taxon>Dikarya</taxon>
        <taxon>Ascomycota</taxon>
        <taxon>Pezizomycotina</taxon>
        <taxon>Dothideomycetes</taxon>
        <taxon>Pleosporomycetidae</taxon>
        <taxon>Pleosporales</taxon>
        <taxon>Lophiostomataceae</taxon>
        <taxon>Lophiostoma</taxon>
    </lineage>
</organism>
<gene>
    <name evidence="6" type="ORF">K491DRAFT_628361</name>
</gene>
<dbReference type="InterPro" id="IPR001680">
    <property type="entry name" value="WD40_rpt"/>
</dbReference>
<dbReference type="PROSITE" id="PS50294">
    <property type="entry name" value="WD_REPEATS_REGION"/>
    <property type="match status" value="2"/>
</dbReference>
<name>A0A6A6T9D0_9PLEO</name>
<dbReference type="PROSITE" id="PS00455">
    <property type="entry name" value="AMP_BINDING"/>
    <property type="match status" value="1"/>
</dbReference>
<feature type="compositionally biased region" description="Acidic residues" evidence="3">
    <location>
        <begin position="625"/>
        <end position="644"/>
    </location>
</feature>
<dbReference type="Pfam" id="PF00400">
    <property type="entry name" value="WD40"/>
    <property type="match status" value="2"/>
</dbReference>
<dbReference type="OrthoDB" id="6509636at2759"/>
<feature type="region of interest" description="Disordered" evidence="3">
    <location>
        <begin position="923"/>
        <end position="948"/>
    </location>
</feature>
<feature type="region of interest" description="Disordered" evidence="3">
    <location>
        <begin position="570"/>
        <end position="644"/>
    </location>
</feature>
<feature type="repeat" description="WD" evidence="2">
    <location>
        <begin position="821"/>
        <end position="854"/>
    </location>
</feature>
<reference evidence="6" key="1">
    <citation type="journal article" date="2020" name="Stud. Mycol.">
        <title>101 Dothideomycetes genomes: a test case for predicting lifestyles and emergence of pathogens.</title>
        <authorList>
            <person name="Haridas S."/>
            <person name="Albert R."/>
            <person name="Binder M."/>
            <person name="Bloem J."/>
            <person name="Labutti K."/>
            <person name="Salamov A."/>
            <person name="Andreopoulos B."/>
            <person name="Baker S."/>
            <person name="Barry K."/>
            <person name="Bills G."/>
            <person name="Bluhm B."/>
            <person name="Cannon C."/>
            <person name="Castanera R."/>
            <person name="Culley D."/>
            <person name="Daum C."/>
            <person name="Ezra D."/>
            <person name="Gonzalez J."/>
            <person name="Henrissat B."/>
            <person name="Kuo A."/>
            <person name="Liang C."/>
            <person name="Lipzen A."/>
            <person name="Lutzoni F."/>
            <person name="Magnuson J."/>
            <person name="Mondo S."/>
            <person name="Nolan M."/>
            <person name="Ohm R."/>
            <person name="Pangilinan J."/>
            <person name="Park H.-J."/>
            <person name="Ramirez L."/>
            <person name="Alfaro M."/>
            <person name="Sun H."/>
            <person name="Tritt A."/>
            <person name="Yoshinaga Y."/>
            <person name="Zwiers L.-H."/>
            <person name="Turgeon B."/>
            <person name="Goodwin S."/>
            <person name="Spatafora J."/>
            <person name="Crous P."/>
            <person name="Grigoriev I."/>
        </authorList>
    </citation>
    <scope>NUCLEOTIDE SEQUENCE</scope>
    <source>
        <strain evidence="6">CBS 122681</strain>
    </source>
</reference>
<evidence type="ECO:0000256" key="3">
    <source>
        <dbReference type="SAM" id="MobiDB-lite"/>
    </source>
</evidence>
<protein>
    <submittedName>
        <fullName evidence="6">Acetyl-CoA synthetase-like protein</fullName>
    </submittedName>
</protein>
<dbReference type="Proteomes" id="UP000799324">
    <property type="component" value="Unassembled WGS sequence"/>
</dbReference>
<evidence type="ECO:0000256" key="2">
    <source>
        <dbReference type="PROSITE-ProRule" id="PRU00221"/>
    </source>
</evidence>
<keyword evidence="7" id="KW-1185">Reference proteome</keyword>
<dbReference type="CDD" id="cd05911">
    <property type="entry name" value="Firefly_Luc_like"/>
    <property type="match status" value="1"/>
</dbReference>
<dbReference type="SUPFAM" id="SSF50978">
    <property type="entry name" value="WD40 repeat-like"/>
    <property type="match status" value="1"/>
</dbReference>
<feature type="compositionally biased region" description="Gly residues" evidence="3">
    <location>
        <begin position="929"/>
        <end position="938"/>
    </location>
</feature>
<dbReference type="PANTHER" id="PTHR24096:SF422">
    <property type="entry name" value="BCDNA.GH02901"/>
    <property type="match status" value="1"/>
</dbReference>